<feature type="transmembrane region" description="Helical" evidence="2">
    <location>
        <begin position="527"/>
        <end position="548"/>
    </location>
</feature>
<organism evidence="3 4">
    <name type="scientific">Psilocybe cyanescens</name>
    <dbReference type="NCBI Taxonomy" id="93625"/>
    <lineage>
        <taxon>Eukaryota</taxon>
        <taxon>Fungi</taxon>
        <taxon>Dikarya</taxon>
        <taxon>Basidiomycota</taxon>
        <taxon>Agaricomycotina</taxon>
        <taxon>Agaricomycetes</taxon>
        <taxon>Agaricomycetidae</taxon>
        <taxon>Agaricales</taxon>
        <taxon>Agaricineae</taxon>
        <taxon>Strophariaceae</taxon>
        <taxon>Psilocybe</taxon>
    </lineage>
</organism>
<keyword evidence="2" id="KW-0472">Membrane</keyword>
<proteinExistence type="predicted"/>
<evidence type="ECO:0000256" key="2">
    <source>
        <dbReference type="SAM" id="Phobius"/>
    </source>
</evidence>
<feature type="transmembrane region" description="Helical" evidence="2">
    <location>
        <begin position="655"/>
        <end position="674"/>
    </location>
</feature>
<evidence type="ECO:0000313" key="4">
    <source>
        <dbReference type="Proteomes" id="UP000283269"/>
    </source>
</evidence>
<keyword evidence="4" id="KW-1185">Reference proteome</keyword>
<gene>
    <name evidence="3" type="ORF">CVT25_007774</name>
</gene>
<dbReference type="EMBL" id="NHYD01001644">
    <property type="protein sequence ID" value="PPQ90372.1"/>
    <property type="molecule type" value="Genomic_DNA"/>
</dbReference>
<name>A0A409XHY2_PSICY</name>
<dbReference type="Proteomes" id="UP000283269">
    <property type="component" value="Unassembled WGS sequence"/>
</dbReference>
<feature type="region of interest" description="Disordered" evidence="1">
    <location>
        <begin position="251"/>
        <end position="272"/>
    </location>
</feature>
<feature type="compositionally biased region" description="Acidic residues" evidence="1">
    <location>
        <begin position="259"/>
        <end position="272"/>
    </location>
</feature>
<evidence type="ECO:0000313" key="3">
    <source>
        <dbReference type="EMBL" id="PPQ90372.1"/>
    </source>
</evidence>
<dbReference type="InParanoid" id="A0A409XHY2"/>
<accession>A0A409XHY2</accession>
<dbReference type="OrthoDB" id="2548253at2759"/>
<feature type="transmembrane region" description="Helical" evidence="2">
    <location>
        <begin position="686"/>
        <end position="706"/>
    </location>
</feature>
<dbReference type="AlphaFoldDB" id="A0A409XHY2"/>
<feature type="transmembrane region" description="Helical" evidence="2">
    <location>
        <begin position="493"/>
        <end position="515"/>
    </location>
</feature>
<feature type="transmembrane region" description="Helical" evidence="2">
    <location>
        <begin position="726"/>
        <end position="748"/>
    </location>
</feature>
<reference evidence="3 4" key="1">
    <citation type="journal article" date="2018" name="Evol. Lett.">
        <title>Horizontal gene cluster transfer increased hallucinogenic mushroom diversity.</title>
        <authorList>
            <person name="Reynolds H.T."/>
            <person name="Vijayakumar V."/>
            <person name="Gluck-Thaler E."/>
            <person name="Korotkin H.B."/>
            <person name="Matheny P.B."/>
            <person name="Slot J.C."/>
        </authorList>
    </citation>
    <scope>NUCLEOTIDE SEQUENCE [LARGE SCALE GENOMIC DNA]</scope>
    <source>
        <strain evidence="3 4">2631</strain>
    </source>
</reference>
<evidence type="ECO:0000256" key="1">
    <source>
        <dbReference type="SAM" id="MobiDB-lite"/>
    </source>
</evidence>
<feature type="transmembrane region" description="Helical" evidence="2">
    <location>
        <begin position="612"/>
        <end position="630"/>
    </location>
</feature>
<comment type="caution">
    <text evidence="3">The sequence shown here is derived from an EMBL/GenBank/DDBJ whole genome shotgun (WGS) entry which is preliminary data.</text>
</comment>
<protein>
    <submittedName>
        <fullName evidence="3">Uncharacterized protein</fullName>
    </submittedName>
</protein>
<keyword evidence="2" id="KW-1133">Transmembrane helix</keyword>
<keyword evidence="2" id="KW-0812">Transmembrane</keyword>
<feature type="transmembrane region" description="Helical" evidence="2">
    <location>
        <begin position="560"/>
        <end position="578"/>
    </location>
</feature>
<feature type="transmembrane region" description="Helical" evidence="2">
    <location>
        <begin position="38"/>
        <end position="56"/>
    </location>
</feature>
<sequence length="755" mass="85483">MSIVPSETTVGAFGEQRKINQLDPGPPRRRKTKLGCKCALYAVLLLLSLGFGWIAYRALDDRLKSYRDPYSFLYQDLKEAYRPQDVVRPLVDSNQTFDVVATVWLRSPKKDAPNNEYEVDWYHNDLHWMKSRRDLKLEETAIFSDTVFKGLRLQDKSKKTSVDFQVPTQIFSKQRDLNNYDLRASFVLIPSAPSPLDHASSFSTWIPLNAEYPPMRSWTDDKTRPLLADNIVDSYGVFAPLLSFHDIQSKCPDSSTNTDDVDEEETDAHEDEDDVVLPWGVAENRKKWISTKGKPVLSSHPYIITRSFLRVVDMTKIFNKQAFDAEHSKLKLYSCGRLGTVNGYRAEASWKDCLRSYQIIGNHAVKIRLTRTSAKTGKELTEWAYAPHLSLAESAWGSQDLVPIPVNRETCSARDIDTPEAADNGFVNITWNIAFSGTSQFGLSFGDAASQVTPPHNTTEAEHVQLSQHMTTEYSQGLAGHHFRDNFHPRREIGLIVIEIICFLIAGSFDILYWYTRSSTAGISVTGISMLAGSYILGSLVKIAHMQLQSGAFSFSVPDLIIMLYSFVLASLMLKAVTRAEIHWWKRLLPIVVLAPATHSERASQRVDSRTPLRFIMTAYLVLSSFLYLVNRQDYYVIGRQYTIGEPFKSSASRFFYNLPLYSLHSATILGWILQLTLNHRMKTFAGMYKMTACIKLAALLSTLAARSPWIVGESTMSVGWTYYDLFTLLCYLGFAFQAFSYSSVASLDEDEDTK</sequence>